<accession>A0A428ST60</accession>
<dbReference type="PANTHER" id="PTHR39479">
    <property type="match status" value="1"/>
</dbReference>
<evidence type="ECO:0000256" key="6">
    <source>
        <dbReference type="ARBA" id="ARBA00035023"/>
    </source>
</evidence>
<evidence type="ECO:0000313" key="9">
    <source>
        <dbReference type="Proteomes" id="UP000288429"/>
    </source>
</evidence>
<name>A0A428ST60_9HYPO</name>
<dbReference type="PANTHER" id="PTHR39479:SF2">
    <property type="entry name" value="2-OXOADIPATE DIOXYGENASE_DECARBOXYLASE"/>
    <property type="match status" value="1"/>
</dbReference>
<dbReference type="EC" id="1.13.11.93" evidence="6"/>
<evidence type="ECO:0000256" key="7">
    <source>
        <dbReference type="ARBA" id="ARBA00035045"/>
    </source>
</evidence>
<evidence type="ECO:0000256" key="3">
    <source>
        <dbReference type="ARBA" id="ARBA00023002"/>
    </source>
</evidence>
<keyword evidence="2" id="KW-0223">Dioxygenase</keyword>
<protein>
    <recommendedName>
        <fullName evidence="6">2-oxoadipate dioxygenase/decarboxylase</fullName>
        <ecNumber evidence="6">1.13.11.93</ecNumber>
    </recommendedName>
    <alternativeName>
        <fullName evidence="7">2-hydroxyglutarate synthase</fullName>
    </alternativeName>
</protein>
<proteinExistence type="inferred from homology"/>
<evidence type="ECO:0000256" key="2">
    <source>
        <dbReference type="ARBA" id="ARBA00022964"/>
    </source>
</evidence>
<keyword evidence="3" id="KW-0560">Oxidoreductase</keyword>
<dbReference type="Proteomes" id="UP000288429">
    <property type="component" value="Unassembled WGS sequence"/>
</dbReference>
<keyword evidence="4" id="KW-0408">Iron</keyword>
<evidence type="ECO:0000256" key="4">
    <source>
        <dbReference type="ARBA" id="ARBA00023004"/>
    </source>
</evidence>
<keyword evidence="9" id="KW-1185">Reference proteome</keyword>
<sequence length="125" mass="14100">VQLRRQGLIFCEFRCVKKPAEKPKKEYAKETLLEQLILDGVIQASPITYEDFLPFSAAGIFQSNLKNRAGEDSSLELKPPSSDREGLEKAIQTKLLNADDWYAQAQEQSLEAVCVELGLTREELI</sequence>
<dbReference type="Pfam" id="PF07063">
    <property type="entry name" value="HGLS"/>
    <property type="match status" value="1"/>
</dbReference>
<gene>
    <name evidence="8" type="ORF">CDV31_014905</name>
</gene>
<dbReference type="Gene3D" id="3.10.180.80">
    <property type="entry name" value="Uncharacterised protein PF07063, DUF1338"/>
    <property type="match status" value="1"/>
</dbReference>
<evidence type="ECO:0000256" key="1">
    <source>
        <dbReference type="ARBA" id="ARBA00001954"/>
    </source>
</evidence>
<evidence type="ECO:0000256" key="5">
    <source>
        <dbReference type="ARBA" id="ARBA00035013"/>
    </source>
</evidence>
<organism evidence="8 9">
    <name type="scientific">Fusarium ambrosium</name>
    <dbReference type="NCBI Taxonomy" id="131363"/>
    <lineage>
        <taxon>Eukaryota</taxon>
        <taxon>Fungi</taxon>
        <taxon>Dikarya</taxon>
        <taxon>Ascomycota</taxon>
        <taxon>Pezizomycotina</taxon>
        <taxon>Sordariomycetes</taxon>
        <taxon>Hypocreomycetidae</taxon>
        <taxon>Hypocreales</taxon>
        <taxon>Nectriaceae</taxon>
        <taxon>Fusarium</taxon>
        <taxon>Fusarium solani species complex</taxon>
    </lineage>
</organism>
<dbReference type="EMBL" id="NIZV01000361">
    <property type="protein sequence ID" value="RSL92985.1"/>
    <property type="molecule type" value="Genomic_DNA"/>
</dbReference>
<comment type="similarity">
    <text evidence="5">Belongs to the 2-oxoadipate dioxygenase/decarboxylase family.</text>
</comment>
<dbReference type="GO" id="GO:0051213">
    <property type="term" value="F:dioxygenase activity"/>
    <property type="evidence" value="ECO:0007669"/>
    <property type="project" value="UniProtKB-KW"/>
</dbReference>
<evidence type="ECO:0000313" key="8">
    <source>
        <dbReference type="EMBL" id="RSL92985.1"/>
    </source>
</evidence>
<feature type="non-terminal residue" evidence="8">
    <location>
        <position position="1"/>
    </location>
</feature>
<dbReference type="InterPro" id="IPR009770">
    <property type="entry name" value="HGLS"/>
</dbReference>
<reference evidence="8 9" key="1">
    <citation type="submission" date="2017-06" db="EMBL/GenBank/DDBJ databases">
        <title>Cmopartive genomic analysis of Ambrosia Fusariam Clade fungi.</title>
        <authorList>
            <person name="Stajich J.E."/>
            <person name="Carrillo J."/>
            <person name="Kijimoto T."/>
            <person name="Eskalen A."/>
            <person name="O'Donnell K."/>
            <person name="Kasson M."/>
        </authorList>
    </citation>
    <scope>NUCLEOTIDE SEQUENCE [LARGE SCALE GENOMIC DNA]</scope>
    <source>
        <strain evidence="8 9">NRRL 20438</strain>
    </source>
</reference>
<comment type="cofactor">
    <cofactor evidence="1">
        <name>Fe(2+)</name>
        <dbReference type="ChEBI" id="CHEBI:29033"/>
    </cofactor>
</comment>
<comment type="caution">
    <text evidence="8">The sequence shown here is derived from an EMBL/GenBank/DDBJ whole genome shotgun (WGS) entry which is preliminary data.</text>
</comment>
<dbReference type="AlphaFoldDB" id="A0A428ST60"/>